<protein>
    <submittedName>
        <fullName evidence="2">Unannotated protein</fullName>
    </submittedName>
</protein>
<dbReference type="EMBL" id="CAFBNB010000012">
    <property type="protein sequence ID" value="CAB4918898.1"/>
    <property type="molecule type" value="Genomic_DNA"/>
</dbReference>
<feature type="compositionally biased region" description="Basic and acidic residues" evidence="1">
    <location>
        <begin position="146"/>
        <end position="158"/>
    </location>
</feature>
<feature type="compositionally biased region" description="Gly residues" evidence="1">
    <location>
        <begin position="90"/>
        <end position="99"/>
    </location>
</feature>
<sequence length="700" mass="73625">MGRNARSVGLGGEADDSDFLAERPGDTASTQFLSFDDFQTAKDHQSIPQASHRTERQGSVTGSEIAEPFNESEAGSEAEPPDLLAQINALGGGGGGGSLRPGQSLASQGSLRAGSQPALPSQVSQPVQPQQPQPLDFAALRTEANERQAGLDRRREDESTALSMQKGGQGNAAIARVVGGNAGDVPGYLARAQRRAPARMNKKAIANSMFGVLAQDETSAPTPGAGATAHAIGSGAMRVLEFGGRVQDLAEIGTFGGQQAGFAPAQAVAEFSGNIGLPIGVGDASLSTLQQLANSAGQMGQAGTKAAINAYDDPLKVAVKERADANLANATGHMDIERIRARREQLKAENGGALPDALPSAARFGPSVWRNARARIDAEAAKTKVLQSHGFTPERSFTQDETAAALGASVEETKDAQGRIERVLAGQDGAQQPVQNATAGQRRRAMAGRRIEDVGEVMQGEDASEALRDGNFGQAAFRAAASAGHAVGNAAFGSGLSEVPVLGDITNLAYNVGTGFVGAGLEHGSKAMFKNSHAAVERQRLGEFHNRFNHEYQEGDPGAGSADEIVTPQERRNRYGLDWRERGQASASDIVPQVQLSPGQLIAAERGQAPPSTHRAWQGRGRAGPYLGNDESLDGIQRQLLSRQAGPATTGSLPPIPTGTGSDTESGWAPRKRSIWERMKRGVSRWWGTTKLGRRFKRRR</sequence>
<feature type="region of interest" description="Disordered" evidence="1">
    <location>
        <begin position="1"/>
        <end position="132"/>
    </location>
</feature>
<feature type="compositionally biased region" description="Polar residues" evidence="1">
    <location>
        <begin position="46"/>
        <end position="62"/>
    </location>
</feature>
<accession>A0A6J7HHS7</accession>
<name>A0A6J7HHS7_9ZZZZ</name>
<feature type="region of interest" description="Disordered" evidence="1">
    <location>
        <begin position="146"/>
        <end position="167"/>
    </location>
</feature>
<gene>
    <name evidence="2" type="ORF">UFOPK3720_00117</name>
</gene>
<feature type="compositionally biased region" description="Low complexity" evidence="1">
    <location>
        <begin position="116"/>
        <end position="132"/>
    </location>
</feature>
<reference evidence="2" key="1">
    <citation type="submission" date="2020-05" db="EMBL/GenBank/DDBJ databases">
        <authorList>
            <person name="Chiriac C."/>
            <person name="Salcher M."/>
            <person name="Ghai R."/>
            <person name="Kavagutti S V."/>
        </authorList>
    </citation>
    <scope>NUCLEOTIDE SEQUENCE</scope>
</reference>
<proteinExistence type="predicted"/>
<evidence type="ECO:0000256" key="1">
    <source>
        <dbReference type="SAM" id="MobiDB-lite"/>
    </source>
</evidence>
<evidence type="ECO:0000313" key="2">
    <source>
        <dbReference type="EMBL" id="CAB4918898.1"/>
    </source>
</evidence>
<organism evidence="2">
    <name type="scientific">freshwater metagenome</name>
    <dbReference type="NCBI Taxonomy" id="449393"/>
    <lineage>
        <taxon>unclassified sequences</taxon>
        <taxon>metagenomes</taxon>
        <taxon>ecological metagenomes</taxon>
    </lineage>
</organism>
<feature type="region of interest" description="Disordered" evidence="1">
    <location>
        <begin position="645"/>
        <end position="673"/>
    </location>
</feature>
<dbReference type="AlphaFoldDB" id="A0A6J7HHS7"/>